<feature type="domain" description="Fibronectin type-III" evidence="3">
    <location>
        <begin position="172"/>
        <end position="265"/>
    </location>
</feature>
<gene>
    <name evidence="4" type="ORF">LO744_05740</name>
</gene>
<dbReference type="InterPro" id="IPR045474">
    <property type="entry name" value="GEVED"/>
</dbReference>
<evidence type="ECO:0000259" key="3">
    <source>
        <dbReference type="PROSITE" id="PS50853"/>
    </source>
</evidence>
<evidence type="ECO:0000256" key="2">
    <source>
        <dbReference type="SAM" id="SignalP"/>
    </source>
</evidence>
<comment type="caution">
    <text evidence="4">The sequence shown here is derived from an EMBL/GenBank/DDBJ whole genome shotgun (WGS) entry which is preliminary data.</text>
</comment>
<dbReference type="Pfam" id="PF18962">
    <property type="entry name" value="Por_Secre_tail"/>
    <property type="match status" value="1"/>
</dbReference>
<dbReference type="CDD" id="cd00063">
    <property type="entry name" value="FN3"/>
    <property type="match status" value="2"/>
</dbReference>
<keyword evidence="1 2" id="KW-0732">Signal</keyword>
<dbReference type="InterPro" id="IPR003961">
    <property type="entry name" value="FN3_dom"/>
</dbReference>
<feature type="signal peptide" evidence="2">
    <location>
        <begin position="1"/>
        <end position="20"/>
    </location>
</feature>
<dbReference type="InterPro" id="IPR036116">
    <property type="entry name" value="FN3_sf"/>
</dbReference>
<accession>A0A9Q3V1V9</accession>
<dbReference type="NCBIfam" id="TIGR04183">
    <property type="entry name" value="Por_Secre_tail"/>
    <property type="match status" value="1"/>
</dbReference>
<sequence length="766" mass="81830">MSKHYLFWMILLLPFMKLDAQTYCTPTTGTATTYYLKNAIFSDQGAFYYDASSYQAYVNNSASQIVTSYPGGTVKVHLEFVGSGAKSLVWVDWNSNGDFNDFYENPIGTSSFSTVDDQFFVPPSQTPGIYRIRVQSGTGLSTTSNPCGPNPNGNGNFVDFSLQIVATPTCFVPSTLTSSSITNNSATISWDAPTTAPNDGYEYYYSANNTPPDNTTTALGTSTTTSAPLSGLSSFTTYYYYVRSVCGTSAKSAWSLRGAFKTKCDPMTAMFQDFETATAGITNADCWDRIILGSGYQTINASAGVNNSKGMYQSANGAANTAIAVLPFFSNVSAGTHWLRLKAKVSSTAGVLDIGYVTNDTDAASFVNIQSINISNTVYDGFEYSVVIPTTVPANARLAIRHGGVPAVNIYWDNVYWEAKPTCLAPTNVILSNMTSATVDAAWTAPASAPGMGYDIYYSTNSTPPTSSSVPNLTGITANPYTIQGLSSATTYYIWVRSRCTATDQSAWTNVASALTLCAPVTTLSENFDSYGTAAFTSLPCWGRVQAGLGGTNTNGNGSMSGTRHVSQRSITTGDYTIAVLPEFSNVNVGGYSLSFNAYCAVSTGKLDVGYLTNPADAATFITLEQLNITNTSYTPATGTSLYSVAVPNTVPAGARLAIRNTFALSGNAFYYWDNISWAPTVVLGVSDISAKQDIVIYPNPFTDTITISGDVQLQSVVVYDLSGKMIKEFKGSEKTISLHSLTSGVYMVKLNMKNGSSKTVKAVKK</sequence>
<dbReference type="RefSeq" id="WP_230667731.1">
    <property type="nucleotide sequence ID" value="NZ_JAJNAY010000001.1"/>
</dbReference>
<dbReference type="Proteomes" id="UP001108025">
    <property type="component" value="Unassembled WGS sequence"/>
</dbReference>
<reference evidence="4" key="1">
    <citation type="submission" date="2021-11" db="EMBL/GenBank/DDBJ databases">
        <title>Description of novel Chryseobacterium species.</title>
        <authorList>
            <person name="Saticioglu I.B."/>
            <person name="Ay H."/>
            <person name="Altun S."/>
            <person name="Duman M."/>
        </authorList>
    </citation>
    <scope>NUCLEOTIDE SEQUENCE</scope>
    <source>
        <strain evidence="4">C-17</strain>
    </source>
</reference>
<organism evidence="4 5">
    <name type="scientific">Chryseobacterium turcicum</name>
    <dbReference type="NCBI Taxonomy" id="2898076"/>
    <lineage>
        <taxon>Bacteria</taxon>
        <taxon>Pseudomonadati</taxon>
        <taxon>Bacteroidota</taxon>
        <taxon>Flavobacteriia</taxon>
        <taxon>Flavobacteriales</taxon>
        <taxon>Weeksellaceae</taxon>
        <taxon>Chryseobacterium group</taxon>
        <taxon>Chryseobacterium</taxon>
    </lineage>
</organism>
<feature type="chain" id="PRO_5040220773" evidence="2">
    <location>
        <begin position="21"/>
        <end position="766"/>
    </location>
</feature>
<name>A0A9Q3V1V9_9FLAO</name>
<dbReference type="PROSITE" id="PS50853">
    <property type="entry name" value="FN3"/>
    <property type="match status" value="2"/>
</dbReference>
<evidence type="ECO:0000313" key="5">
    <source>
        <dbReference type="Proteomes" id="UP001108025"/>
    </source>
</evidence>
<evidence type="ECO:0000313" key="4">
    <source>
        <dbReference type="EMBL" id="MCD1116356.1"/>
    </source>
</evidence>
<dbReference type="Gene3D" id="2.60.40.10">
    <property type="entry name" value="Immunoglobulins"/>
    <property type="match status" value="2"/>
</dbReference>
<dbReference type="InterPro" id="IPR013783">
    <property type="entry name" value="Ig-like_fold"/>
</dbReference>
<dbReference type="InterPro" id="IPR026444">
    <property type="entry name" value="Secre_tail"/>
</dbReference>
<dbReference type="AlphaFoldDB" id="A0A9Q3V1V9"/>
<feature type="domain" description="Fibronectin type-III" evidence="3">
    <location>
        <begin position="425"/>
        <end position="519"/>
    </location>
</feature>
<evidence type="ECO:0000256" key="1">
    <source>
        <dbReference type="ARBA" id="ARBA00022729"/>
    </source>
</evidence>
<dbReference type="SMART" id="SM00060">
    <property type="entry name" value="FN3"/>
    <property type="match status" value="2"/>
</dbReference>
<dbReference type="EMBL" id="JAJNAY010000001">
    <property type="protein sequence ID" value="MCD1116356.1"/>
    <property type="molecule type" value="Genomic_DNA"/>
</dbReference>
<dbReference type="Pfam" id="PF00041">
    <property type="entry name" value="fn3"/>
    <property type="match status" value="2"/>
</dbReference>
<dbReference type="Pfam" id="PF20009">
    <property type="entry name" value="GEVED"/>
    <property type="match status" value="1"/>
</dbReference>
<dbReference type="SUPFAM" id="SSF49265">
    <property type="entry name" value="Fibronectin type III"/>
    <property type="match status" value="1"/>
</dbReference>
<proteinExistence type="predicted"/>
<keyword evidence="5" id="KW-1185">Reference proteome</keyword>
<protein>
    <submittedName>
        <fullName evidence="4">Fibronectin type III domain-containing protein</fullName>
    </submittedName>
</protein>